<feature type="region of interest" description="Disordered" evidence="1">
    <location>
        <begin position="23"/>
        <end position="59"/>
    </location>
</feature>
<dbReference type="RefSeq" id="WP_151145735.1">
    <property type="nucleotide sequence ID" value="NZ_WAGX01000005.1"/>
</dbReference>
<gene>
    <name evidence="3" type="ORF">F7O84_12605</name>
</gene>
<feature type="signal peptide" evidence="2">
    <location>
        <begin position="1"/>
        <end position="20"/>
    </location>
</feature>
<dbReference type="OrthoDB" id="1849839at2"/>
<dbReference type="Proteomes" id="UP000461768">
    <property type="component" value="Unassembled WGS sequence"/>
</dbReference>
<reference evidence="3 4" key="1">
    <citation type="submission" date="2019-09" db="EMBL/GenBank/DDBJ databases">
        <authorList>
            <person name="Valk L.C."/>
        </authorList>
    </citation>
    <scope>NUCLEOTIDE SEQUENCE [LARGE SCALE GENOMIC DNA]</scope>
    <source>
        <strain evidence="3">GalUA</strain>
    </source>
</reference>
<feature type="compositionally biased region" description="Basic and acidic residues" evidence="1">
    <location>
        <begin position="38"/>
        <end position="56"/>
    </location>
</feature>
<dbReference type="PROSITE" id="PS51257">
    <property type="entry name" value="PROKAR_LIPOPROTEIN"/>
    <property type="match status" value="1"/>
</dbReference>
<name>A0A7V7UBY0_9FIRM</name>
<proteinExistence type="predicted"/>
<dbReference type="AlphaFoldDB" id="A0A7V7UBY0"/>
<organism evidence="3 4">
    <name type="scientific">Candidatus Galacturonatibacter soehngenii</name>
    <dbReference type="NCBI Taxonomy" id="2307010"/>
    <lineage>
        <taxon>Bacteria</taxon>
        <taxon>Bacillati</taxon>
        <taxon>Bacillota</taxon>
        <taxon>Clostridia</taxon>
        <taxon>Lachnospirales</taxon>
        <taxon>Lachnospiraceae</taxon>
        <taxon>Candidatus Galacturonatibacter</taxon>
    </lineage>
</organism>
<sequence>MKKVIVLVLIVCIVFTSCSTKDTSTSETEVNTQTTNSKKTETKSETESDTESRTEAEMNSEIDDTIETIGEVEVDKRLLTIEIVIPAEYMEGTSQEDLDTSSLESGFISATLNADGSATYVMTKDTHNKYMEELKTQLTSEINEMVGSTDYPNISSIEINDDYTEFNITTTSTELSMSESFSVIAFFMYGGMYNMFNGTKTDNITVNFINADSGELINTSNSANLK</sequence>
<keyword evidence="2" id="KW-0732">Signal</keyword>
<reference evidence="3 4" key="2">
    <citation type="submission" date="2020-02" db="EMBL/GenBank/DDBJ databases">
        <title>Candidatus Galacturonibacter soehngenii shows hetero-acetogenic catabolism of galacturonic acid but lacks a canonical carbon monoxide dehydrogenase/acetyl-CoA synthase complex.</title>
        <authorList>
            <person name="Diender M."/>
            <person name="Stouten G.R."/>
            <person name="Petersen J.F."/>
            <person name="Nielsen P.H."/>
            <person name="Dueholm M.S."/>
            <person name="Pronk J.T."/>
            <person name="Van Loosdrecht M.C.M."/>
        </authorList>
    </citation>
    <scope>NUCLEOTIDE SEQUENCE [LARGE SCALE GENOMIC DNA]</scope>
    <source>
        <strain evidence="3">GalUA</strain>
    </source>
</reference>
<feature type="chain" id="PRO_5038863704" description="Antigen I/II N-terminal domain-containing protein" evidence="2">
    <location>
        <begin position="21"/>
        <end position="226"/>
    </location>
</feature>
<evidence type="ECO:0000313" key="3">
    <source>
        <dbReference type="EMBL" id="KAB1438380.1"/>
    </source>
</evidence>
<comment type="caution">
    <text evidence="3">The sequence shown here is derived from an EMBL/GenBank/DDBJ whole genome shotgun (WGS) entry which is preliminary data.</text>
</comment>
<evidence type="ECO:0000313" key="4">
    <source>
        <dbReference type="Proteomes" id="UP000461768"/>
    </source>
</evidence>
<dbReference type="EMBL" id="WAGX01000005">
    <property type="protein sequence ID" value="KAB1438380.1"/>
    <property type="molecule type" value="Genomic_DNA"/>
</dbReference>
<keyword evidence="4" id="KW-1185">Reference proteome</keyword>
<evidence type="ECO:0008006" key="5">
    <source>
        <dbReference type="Google" id="ProtNLM"/>
    </source>
</evidence>
<evidence type="ECO:0000256" key="1">
    <source>
        <dbReference type="SAM" id="MobiDB-lite"/>
    </source>
</evidence>
<accession>A0A7V7UBY0</accession>
<evidence type="ECO:0000256" key="2">
    <source>
        <dbReference type="SAM" id="SignalP"/>
    </source>
</evidence>
<protein>
    <recommendedName>
        <fullName evidence="5">Antigen I/II N-terminal domain-containing protein</fullName>
    </recommendedName>
</protein>